<dbReference type="AlphaFoldDB" id="A0A069PG33"/>
<comment type="caution">
    <text evidence="3">The sequence shown here is derived from an EMBL/GenBank/DDBJ whole genome shotgun (WGS) entry which is preliminary data.</text>
</comment>
<accession>A0A069PG33</accession>
<gene>
    <name evidence="3" type="ORF">BG61_31770</name>
</gene>
<protein>
    <submittedName>
        <fullName evidence="3">Uncharacterized protein</fullName>
    </submittedName>
</protein>
<evidence type="ECO:0000256" key="1">
    <source>
        <dbReference type="SAM" id="MobiDB-lite"/>
    </source>
</evidence>
<dbReference type="EMBL" id="JFHC01000058">
    <property type="protein sequence ID" value="KDR39462.1"/>
    <property type="molecule type" value="Genomic_DNA"/>
</dbReference>
<organism evidence="3 4">
    <name type="scientific">Caballeronia glathei</name>
    <dbReference type="NCBI Taxonomy" id="60547"/>
    <lineage>
        <taxon>Bacteria</taxon>
        <taxon>Pseudomonadati</taxon>
        <taxon>Pseudomonadota</taxon>
        <taxon>Betaproteobacteria</taxon>
        <taxon>Burkholderiales</taxon>
        <taxon>Burkholderiaceae</taxon>
        <taxon>Caballeronia</taxon>
    </lineage>
</organism>
<feature type="signal peptide" evidence="2">
    <location>
        <begin position="1"/>
        <end position="23"/>
    </location>
</feature>
<keyword evidence="2" id="KW-0732">Signal</keyword>
<dbReference type="Proteomes" id="UP000027466">
    <property type="component" value="Unassembled WGS sequence"/>
</dbReference>
<feature type="chain" id="PRO_5007372082" evidence="2">
    <location>
        <begin position="24"/>
        <end position="93"/>
    </location>
</feature>
<keyword evidence="4" id="KW-1185">Reference proteome</keyword>
<evidence type="ECO:0000313" key="4">
    <source>
        <dbReference type="Proteomes" id="UP000027466"/>
    </source>
</evidence>
<name>A0A069PG33_9BURK</name>
<reference evidence="3 4" key="1">
    <citation type="submission" date="2014-03" db="EMBL/GenBank/DDBJ databases">
        <title>Draft Genome Sequences of Four Burkholderia Strains.</title>
        <authorList>
            <person name="Liu X.Y."/>
            <person name="Li C.X."/>
            <person name="Xu J.H."/>
        </authorList>
    </citation>
    <scope>NUCLEOTIDE SEQUENCE [LARGE SCALE GENOMIC DNA]</scope>
    <source>
        <strain evidence="3 4">DSM 50014</strain>
    </source>
</reference>
<evidence type="ECO:0000256" key="2">
    <source>
        <dbReference type="SAM" id="SignalP"/>
    </source>
</evidence>
<proteinExistence type="predicted"/>
<dbReference type="RefSeq" id="WP_035939336.1">
    <property type="nucleotide sequence ID" value="NZ_CADFFX010000001.1"/>
</dbReference>
<sequence>MKTKSVAALLVASSVSLTAPAFAGGYGQTSLHHADAGAPVSQHGETAQTKAAAEGQDSAGDANHGGVGGDESVRSQSGRRAPADSIDPAYRGG</sequence>
<feature type="region of interest" description="Disordered" evidence="1">
    <location>
        <begin position="22"/>
        <end position="93"/>
    </location>
</feature>
<evidence type="ECO:0000313" key="3">
    <source>
        <dbReference type="EMBL" id="KDR39462.1"/>
    </source>
</evidence>